<feature type="transmembrane region" description="Helical" evidence="7">
    <location>
        <begin position="304"/>
        <end position="324"/>
    </location>
</feature>
<evidence type="ECO:0000259" key="9">
    <source>
        <dbReference type="Pfam" id="PF20684"/>
    </source>
</evidence>
<keyword evidence="4 7" id="KW-0472">Membrane</keyword>
<organism evidence="10 11">
    <name type="scientific">Zymoseptoria tritici ST99CH_1A5</name>
    <dbReference type="NCBI Taxonomy" id="1276529"/>
    <lineage>
        <taxon>Eukaryota</taxon>
        <taxon>Fungi</taxon>
        <taxon>Dikarya</taxon>
        <taxon>Ascomycota</taxon>
        <taxon>Pezizomycotina</taxon>
        <taxon>Dothideomycetes</taxon>
        <taxon>Dothideomycetidae</taxon>
        <taxon>Mycosphaerellales</taxon>
        <taxon>Mycosphaerellaceae</taxon>
        <taxon>Zymoseptoria</taxon>
    </lineage>
</organism>
<dbReference type="GO" id="GO:0016020">
    <property type="term" value="C:membrane"/>
    <property type="evidence" value="ECO:0007669"/>
    <property type="project" value="UniProtKB-SubCell"/>
</dbReference>
<keyword evidence="8" id="KW-0732">Signal</keyword>
<evidence type="ECO:0000256" key="3">
    <source>
        <dbReference type="ARBA" id="ARBA00022989"/>
    </source>
</evidence>
<evidence type="ECO:0000256" key="7">
    <source>
        <dbReference type="SAM" id="Phobius"/>
    </source>
</evidence>
<name>A0A1Y6LXK4_ZYMTR</name>
<evidence type="ECO:0000256" key="6">
    <source>
        <dbReference type="SAM" id="MobiDB-lite"/>
    </source>
</evidence>
<dbReference type="AlphaFoldDB" id="A0A1Y6LXK4"/>
<evidence type="ECO:0000313" key="11">
    <source>
        <dbReference type="Proteomes" id="UP000215453"/>
    </source>
</evidence>
<comment type="subcellular location">
    <subcellularLocation>
        <location evidence="1">Membrane</location>
        <topology evidence="1">Multi-pass membrane protein</topology>
    </subcellularLocation>
</comment>
<keyword evidence="3 7" id="KW-1133">Transmembrane helix</keyword>
<gene>
    <name evidence="10" type="ORF">ZT1A5_G10580</name>
</gene>
<dbReference type="EMBL" id="LT882686">
    <property type="protein sequence ID" value="SMY29133.1"/>
    <property type="molecule type" value="Genomic_DNA"/>
</dbReference>
<feature type="transmembrane region" description="Helical" evidence="7">
    <location>
        <begin position="184"/>
        <end position="208"/>
    </location>
</feature>
<accession>A0A1Y6LXK4</accession>
<evidence type="ECO:0000313" key="10">
    <source>
        <dbReference type="EMBL" id="SMY29133.1"/>
    </source>
</evidence>
<evidence type="ECO:0000256" key="8">
    <source>
        <dbReference type="SAM" id="SignalP"/>
    </source>
</evidence>
<protein>
    <recommendedName>
        <fullName evidence="9">Rhodopsin domain-containing protein</fullName>
    </recommendedName>
</protein>
<dbReference type="InterPro" id="IPR052337">
    <property type="entry name" value="SAT4-like"/>
</dbReference>
<dbReference type="PANTHER" id="PTHR33048:SF47">
    <property type="entry name" value="INTEGRAL MEMBRANE PROTEIN-RELATED"/>
    <property type="match status" value="1"/>
</dbReference>
<feature type="transmembrane region" description="Helical" evidence="7">
    <location>
        <begin position="270"/>
        <end position="292"/>
    </location>
</feature>
<feature type="domain" description="Rhodopsin" evidence="9">
    <location>
        <begin position="123"/>
        <end position="367"/>
    </location>
</feature>
<feature type="region of interest" description="Disordered" evidence="6">
    <location>
        <begin position="402"/>
        <end position="422"/>
    </location>
</feature>
<evidence type="ECO:0000256" key="2">
    <source>
        <dbReference type="ARBA" id="ARBA00022692"/>
    </source>
</evidence>
<dbReference type="Pfam" id="PF20684">
    <property type="entry name" value="Fung_rhodopsin"/>
    <property type="match status" value="1"/>
</dbReference>
<feature type="transmembrane region" description="Helical" evidence="7">
    <location>
        <begin position="229"/>
        <end position="250"/>
    </location>
</feature>
<proteinExistence type="inferred from homology"/>
<feature type="transmembrane region" description="Helical" evidence="7">
    <location>
        <begin position="110"/>
        <end position="130"/>
    </location>
</feature>
<dbReference type="InterPro" id="IPR049326">
    <property type="entry name" value="Rhodopsin_dom_fungi"/>
</dbReference>
<reference evidence="10 11" key="1">
    <citation type="submission" date="2016-10" db="EMBL/GenBank/DDBJ databases">
        <authorList>
            <person name="Varghese N."/>
        </authorList>
    </citation>
    <scope>NUCLEOTIDE SEQUENCE [LARGE SCALE GENOMIC DNA]</scope>
</reference>
<evidence type="ECO:0000256" key="4">
    <source>
        <dbReference type="ARBA" id="ARBA00023136"/>
    </source>
</evidence>
<feature type="chain" id="PRO_5013209841" description="Rhodopsin domain-containing protein" evidence="8">
    <location>
        <begin position="22"/>
        <end position="422"/>
    </location>
</feature>
<feature type="signal peptide" evidence="8">
    <location>
        <begin position="1"/>
        <end position="21"/>
    </location>
</feature>
<sequence length="422" mass="45757">MKSSLLFIAIGAITTILPVRAEVNLTAAAALPECIVKCGLSVSTKHNCPIGAACSCDLDGPVSKDLAACVTNVHHGCKAWADVLSGLHYQADSCDWPTDRNKQPAVKKTGIALFVLSTLFIVARLASRWPRWGGAGFGRDDGLAVICWLPILALTIAGLISLNLGLGRDLWTLSVSNVKDWAKWFFVSQALYVFGAFFTKLSLVLLYLRIWQESPETRTFRLTCKATGAILMLGGVACILATIFSCHPITNAIRYTNRAGGTCVNRIALAYSVGGINAVLDIVVIALPIPRLSKLTISLRQKMGIISCFLIGFTVTACTVVRLTHLHSLTTILNPTWDFVELNLWSLIEVNCSMISCCMPAMAGFVKRTGRFVTKNAPFVSSGSRGAAIDEFHLEKTIKHSQHSEEFRDVGTPPPAYSQLQV</sequence>
<dbReference type="PANTHER" id="PTHR33048">
    <property type="entry name" value="PTH11-LIKE INTEGRAL MEMBRANE PROTEIN (AFU_ORTHOLOGUE AFUA_5G11245)"/>
    <property type="match status" value="1"/>
</dbReference>
<evidence type="ECO:0000256" key="5">
    <source>
        <dbReference type="ARBA" id="ARBA00038359"/>
    </source>
</evidence>
<evidence type="ECO:0000256" key="1">
    <source>
        <dbReference type="ARBA" id="ARBA00004141"/>
    </source>
</evidence>
<keyword evidence="2 7" id="KW-0812">Transmembrane</keyword>
<dbReference type="Proteomes" id="UP000215453">
    <property type="component" value="Chromosome 11"/>
</dbReference>
<feature type="transmembrane region" description="Helical" evidence="7">
    <location>
        <begin position="142"/>
        <end position="164"/>
    </location>
</feature>
<comment type="similarity">
    <text evidence="5">Belongs to the SAT4 family.</text>
</comment>